<feature type="transmembrane region" description="Helical" evidence="6">
    <location>
        <begin position="89"/>
        <end position="110"/>
    </location>
</feature>
<dbReference type="InterPro" id="IPR003406">
    <property type="entry name" value="Glyco_trans_14"/>
</dbReference>
<keyword evidence="5" id="KW-0325">Glycoprotein</keyword>
<evidence type="ECO:0000313" key="8">
    <source>
        <dbReference type="Proteomes" id="UP001162972"/>
    </source>
</evidence>
<dbReference type="AlphaFoldDB" id="A0AAD6P957"/>
<evidence type="ECO:0000313" key="7">
    <source>
        <dbReference type="EMBL" id="KAJ6421737.1"/>
    </source>
</evidence>
<evidence type="ECO:0000256" key="6">
    <source>
        <dbReference type="SAM" id="Phobius"/>
    </source>
</evidence>
<organism evidence="7 8">
    <name type="scientific">Salix udensis</name>
    <dbReference type="NCBI Taxonomy" id="889485"/>
    <lineage>
        <taxon>Eukaryota</taxon>
        <taxon>Viridiplantae</taxon>
        <taxon>Streptophyta</taxon>
        <taxon>Embryophyta</taxon>
        <taxon>Tracheophyta</taxon>
        <taxon>Spermatophyta</taxon>
        <taxon>Magnoliopsida</taxon>
        <taxon>eudicotyledons</taxon>
        <taxon>Gunneridae</taxon>
        <taxon>Pentapetalae</taxon>
        <taxon>rosids</taxon>
        <taxon>fabids</taxon>
        <taxon>Malpighiales</taxon>
        <taxon>Salicaceae</taxon>
        <taxon>Saliceae</taxon>
        <taxon>Salix</taxon>
    </lineage>
</organism>
<feature type="non-terminal residue" evidence="7">
    <location>
        <position position="210"/>
    </location>
</feature>
<keyword evidence="4 6" id="KW-0472">Membrane</keyword>
<dbReference type="GO" id="GO:0016020">
    <property type="term" value="C:membrane"/>
    <property type="evidence" value="ECO:0007669"/>
    <property type="project" value="UniProtKB-SubCell"/>
</dbReference>
<evidence type="ECO:0000256" key="1">
    <source>
        <dbReference type="ARBA" id="ARBA00004606"/>
    </source>
</evidence>
<keyword evidence="2" id="KW-0328">Glycosyltransferase</keyword>
<feature type="transmembrane region" description="Helical" evidence="6">
    <location>
        <begin position="182"/>
        <end position="204"/>
    </location>
</feature>
<comment type="caution">
    <text evidence="7">The sequence shown here is derived from an EMBL/GenBank/DDBJ whole genome shotgun (WGS) entry which is preliminary data.</text>
</comment>
<accession>A0AAD6P957</accession>
<dbReference type="Proteomes" id="UP001162972">
    <property type="component" value="Chromosome 17"/>
</dbReference>
<dbReference type="PANTHER" id="PTHR45719:SF3">
    <property type="entry name" value="BETA-GLUCURONOSYLTRANSFERASE GLCAT14A"/>
    <property type="match status" value="1"/>
</dbReference>
<evidence type="ECO:0000256" key="2">
    <source>
        <dbReference type="ARBA" id="ARBA00022676"/>
    </source>
</evidence>
<keyword evidence="3" id="KW-0808">Transferase</keyword>
<evidence type="ECO:0000256" key="3">
    <source>
        <dbReference type="ARBA" id="ARBA00022679"/>
    </source>
</evidence>
<dbReference type="GO" id="GO:0015020">
    <property type="term" value="F:glucuronosyltransferase activity"/>
    <property type="evidence" value="ECO:0007669"/>
    <property type="project" value="InterPro"/>
</dbReference>
<gene>
    <name evidence="7" type="ORF">OIU84_029010</name>
</gene>
<keyword evidence="6" id="KW-0812">Transmembrane</keyword>
<keyword evidence="6" id="KW-1133">Transmembrane helix</keyword>
<protein>
    <submittedName>
        <fullName evidence="7">Uncharacterized protein</fullName>
    </submittedName>
</protein>
<dbReference type="InterPro" id="IPR044610">
    <property type="entry name" value="GLCAT14A/B/C"/>
</dbReference>
<dbReference type="Pfam" id="PF02485">
    <property type="entry name" value="Branch"/>
    <property type="match status" value="1"/>
</dbReference>
<dbReference type="EMBL" id="JAPFFJ010000008">
    <property type="protein sequence ID" value="KAJ6421737.1"/>
    <property type="molecule type" value="Genomic_DNA"/>
</dbReference>
<dbReference type="PANTHER" id="PTHR45719">
    <property type="entry name" value="GLYCOSYLTRANSFERASE"/>
    <property type="match status" value="1"/>
</dbReference>
<name>A0AAD6P957_9ROSI</name>
<reference evidence="7 8" key="1">
    <citation type="journal article" date="2023" name="Int. J. Mol. Sci.">
        <title>De Novo Assembly and Annotation of 11 Diverse Shrub Willow (Salix) Genomes Reveals Novel Gene Organization in Sex-Linked Regions.</title>
        <authorList>
            <person name="Hyden B."/>
            <person name="Feng K."/>
            <person name="Yates T.B."/>
            <person name="Jawdy S."/>
            <person name="Cereghino C."/>
            <person name="Smart L.B."/>
            <person name="Muchero W."/>
        </authorList>
    </citation>
    <scope>NUCLEOTIDE SEQUENCE [LARGE SCALE GENOMIC DNA]</scope>
    <source>
        <tissue evidence="7">Shoot tip</tissue>
    </source>
</reference>
<evidence type="ECO:0000256" key="4">
    <source>
        <dbReference type="ARBA" id="ARBA00023136"/>
    </source>
</evidence>
<proteinExistence type="predicted"/>
<keyword evidence="8" id="KW-1185">Reference proteome</keyword>
<evidence type="ECO:0000256" key="5">
    <source>
        <dbReference type="ARBA" id="ARBA00023180"/>
    </source>
</evidence>
<sequence>MSLFPFYRSFSSFSSKFVETKIHPIPTSNLPPPARFAYLISGSAGDGKMLKRTLQALYHPDNQYVVHLDRESSAEERLDLSNFVKDHPVFLRFCNAGIGIGLLTLVHLIIHLLHRMICCTHFHICQGILILLIIQVTLDGKSFKGRSPVIIDPGLYMTKKADVFWITQRRSVPTAFKLFTDVIRAILIVELRLPHVIFVISILVTMNAIV</sequence>
<feature type="transmembrane region" description="Helical" evidence="6">
    <location>
        <begin position="117"/>
        <end position="138"/>
    </location>
</feature>
<comment type="subcellular location">
    <subcellularLocation>
        <location evidence="1">Membrane</location>
        <topology evidence="1">Single-pass type II membrane protein</topology>
    </subcellularLocation>
</comment>